<name>A0A423WPP4_CYTCH</name>
<reference evidence="2 3" key="1">
    <citation type="submission" date="2015-09" db="EMBL/GenBank/DDBJ databases">
        <title>Host preference determinants of Valsa canker pathogens revealed by comparative genomics.</title>
        <authorList>
            <person name="Yin Z."/>
            <person name="Huang L."/>
        </authorList>
    </citation>
    <scope>NUCLEOTIDE SEQUENCE [LARGE SCALE GENOMIC DNA]</scope>
    <source>
        <strain evidence="2 3">YSFL</strain>
    </source>
</reference>
<feature type="domain" description="Aminoglycoside phosphotransferase" evidence="1">
    <location>
        <begin position="284"/>
        <end position="353"/>
    </location>
</feature>
<dbReference type="PANTHER" id="PTHR21310:SF13">
    <property type="entry name" value="AMINOGLYCOSIDE PHOSPHOTRANSFERASE DOMAIN-CONTAINING PROTEIN"/>
    <property type="match status" value="1"/>
</dbReference>
<dbReference type="AlphaFoldDB" id="A0A423WPP4"/>
<dbReference type="InterPro" id="IPR011009">
    <property type="entry name" value="Kinase-like_dom_sf"/>
</dbReference>
<organism evidence="2 3">
    <name type="scientific">Cytospora chrysosperma</name>
    <name type="common">Cytospora canker fungus</name>
    <name type="synonym">Sphaeria chrysosperma</name>
    <dbReference type="NCBI Taxonomy" id="252740"/>
    <lineage>
        <taxon>Eukaryota</taxon>
        <taxon>Fungi</taxon>
        <taxon>Dikarya</taxon>
        <taxon>Ascomycota</taxon>
        <taxon>Pezizomycotina</taxon>
        <taxon>Sordariomycetes</taxon>
        <taxon>Sordariomycetidae</taxon>
        <taxon>Diaporthales</taxon>
        <taxon>Cytosporaceae</taxon>
        <taxon>Cytospora</taxon>
    </lineage>
</organism>
<dbReference type="Gene3D" id="3.30.200.20">
    <property type="entry name" value="Phosphorylase Kinase, domain 1"/>
    <property type="match status" value="1"/>
</dbReference>
<gene>
    <name evidence="2" type="ORF">VSDG_00568</name>
</gene>
<accession>A0A423WPP4</accession>
<evidence type="ECO:0000259" key="1">
    <source>
        <dbReference type="Pfam" id="PF01636"/>
    </source>
</evidence>
<evidence type="ECO:0000313" key="3">
    <source>
        <dbReference type="Proteomes" id="UP000284375"/>
    </source>
</evidence>
<evidence type="ECO:0000313" key="2">
    <source>
        <dbReference type="EMBL" id="ROW05407.1"/>
    </source>
</evidence>
<proteinExistence type="predicted"/>
<dbReference type="OrthoDB" id="2906425at2759"/>
<dbReference type="Proteomes" id="UP000284375">
    <property type="component" value="Unassembled WGS sequence"/>
</dbReference>
<comment type="caution">
    <text evidence="2">The sequence shown here is derived from an EMBL/GenBank/DDBJ whole genome shotgun (WGS) entry which is preliminary data.</text>
</comment>
<dbReference type="InterPro" id="IPR051678">
    <property type="entry name" value="AGP_Transferase"/>
</dbReference>
<dbReference type="Gene3D" id="3.90.1200.10">
    <property type="match status" value="1"/>
</dbReference>
<dbReference type="InterPro" id="IPR002575">
    <property type="entry name" value="Aminoglycoside_PTrfase"/>
</dbReference>
<dbReference type="PANTHER" id="PTHR21310">
    <property type="entry name" value="AMINOGLYCOSIDE PHOSPHOTRANSFERASE-RELATED-RELATED"/>
    <property type="match status" value="1"/>
</dbReference>
<protein>
    <recommendedName>
        <fullName evidence="1">Aminoglycoside phosphotransferase domain-containing protein</fullName>
    </recommendedName>
</protein>
<keyword evidence="3" id="KW-1185">Reference proteome</keyword>
<sequence>MSWERFYPPNRLRWTRGYDSSPIWPSDPDPTIIKKLAASLLADISGLPDVSSLQVKFLADGARHKVYELNHASVDIPYLFRVAVPLDPYYKMESEMATLEAIRRSTSIPVPRPVSWSSSAGNELGYERCLVEKVPGVELRDVWRKMPWDKKLELVDRMAGIMVELWGPALRFSSIGSVYLNPPGGTKLGEHHCETEGRFQNMASAFECGFGIGPSVDPAFFSDRRRYLDQDRGPYKTCHDWVKALVHIEMEYLKTARTLVTSKPEITKAYPDDDWKSIALYDIGLDEDDLEEYDDIMETFEAYLRFLPTVFPETKREDQNVARFSLHHCDLRSANVIVDPETYNVTGIIDWEQSITVPQWYSRAYPEFLEGDDPYEGDGHRTPDTYDSDDERYNAVVVSNRDRWDGRLLRARFDHKMEELGWKDWKRESDEDEAKKTFLGGLSDMADWARAKMHLEEAQ</sequence>
<dbReference type="Pfam" id="PF01636">
    <property type="entry name" value="APH"/>
    <property type="match status" value="1"/>
</dbReference>
<dbReference type="EMBL" id="LJZO01000001">
    <property type="protein sequence ID" value="ROW05407.1"/>
    <property type="molecule type" value="Genomic_DNA"/>
</dbReference>
<dbReference type="SUPFAM" id="SSF56112">
    <property type="entry name" value="Protein kinase-like (PK-like)"/>
    <property type="match status" value="1"/>
</dbReference>